<evidence type="ECO:0000256" key="1">
    <source>
        <dbReference type="ARBA" id="ARBA00001947"/>
    </source>
</evidence>
<sequence>MDYLNDPTTHHAAARPMSVKEIAEKAIDFDYNPLVPLRYWLQTAKTLLKEATIYQAEGNEQQAYLLLLRQAELLIRYLPSHPDVSKPENARALHHGKAGLLEAVKRLEYLKPRIHARYETYVNQQKSREESLARRQGPVSRAPLVTPYSTAAAQSLPSGNSRRPGIPKPLDFSRGSRGSISSGPFSPPLDRAQNSPGLGGSKVALAYEIAKQEFDRRETVKRQRRRQVAEEQGRGIPVDSRGREIRRISTPVEANADPGYRKKYSDHSDGGYGSIYVDRDGYQRRETEEERIRREREQEEEEFDLARSIEALHMRSELTDQQMQPAPYVPRDSIRFSTASYDDWDQSFAEKREREKHVGNWQYNYPSVPKRRASPVPIPFPSMGPPPRPDPASSNITIRSVTPTPPPKPPTFYDDAPNPLPPALPTKVPSSFSKPAPDKPYQFTTPATLENGTALRTIFLPSTLRSEFLNVATPNTRKNLETCGILCGTLIQNALFISRLVIPEQEATSDTCGTTDEEGLFMYCDSEDLMVLGWIHTHPTQTCFMSSVDLHTHCSYQLMLPESIAIVCAPRYEPSWGVFRLTDPPGVKAIMNCRNQGLFHPHDQEFIYTDAMRPGHVCEVHEMGFDVVDLRKDKS</sequence>
<evidence type="ECO:0000259" key="10">
    <source>
        <dbReference type="PROSITE" id="PS50249"/>
    </source>
</evidence>
<comment type="similarity">
    <text evidence="2">Belongs to the peptidase M67C family.</text>
</comment>
<keyword evidence="3" id="KW-0645">Protease</keyword>
<evidence type="ECO:0000256" key="5">
    <source>
        <dbReference type="ARBA" id="ARBA00022786"/>
    </source>
</evidence>
<proteinExistence type="inferred from homology"/>
<keyword evidence="4" id="KW-0479">Metal-binding</keyword>
<dbReference type="SUPFAM" id="SSF140856">
    <property type="entry name" value="USP8 N-terminal domain-like"/>
    <property type="match status" value="1"/>
</dbReference>
<protein>
    <recommendedName>
        <fullName evidence="10">MPN domain-containing protein</fullName>
    </recommendedName>
</protein>
<organism evidence="11 12">
    <name type="scientific">Discina gigas</name>
    <dbReference type="NCBI Taxonomy" id="1032678"/>
    <lineage>
        <taxon>Eukaryota</taxon>
        <taxon>Fungi</taxon>
        <taxon>Dikarya</taxon>
        <taxon>Ascomycota</taxon>
        <taxon>Pezizomycotina</taxon>
        <taxon>Pezizomycetes</taxon>
        <taxon>Pezizales</taxon>
        <taxon>Discinaceae</taxon>
        <taxon>Discina</taxon>
    </lineage>
</organism>
<dbReference type="InterPro" id="IPR000555">
    <property type="entry name" value="JAMM/MPN+_dom"/>
</dbReference>
<dbReference type="InterPro" id="IPR037518">
    <property type="entry name" value="MPN"/>
</dbReference>
<evidence type="ECO:0000256" key="3">
    <source>
        <dbReference type="ARBA" id="ARBA00022670"/>
    </source>
</evidence>
<evidence type="ECO:0000313" key="12">
    <source>
        <dbReference type="Proteomes" id="UP001447188"/>
    </source>
</evidence>
<feature type="compositionally biased region" description="Polar residues" evidence="9">
    <location>
        <begin position="147"/>
        <end position="161"/>
    </location>
</feature>
<comment type="cofactor">
    <cofactor evidence="1">
        <name>Zn(2+)</name>
        <dbReference type="ChEBI" id="CHEBI:29105"/>
    </cofactor>
</comment>
<dbReference type="Pfam" id="PF08969">
    <property type="entry name" value="USP8_dimer"/>
    <property type="match status" value="1"/>
</dbReference>
<comment type="caution">
    <text evidence="11">The sequence shown here is derived from an EMBL/GenBank/DDBJ whole genome shotgun (WGS) entry which is preliminary data.</text>
</comment>
<feature type="compositionally biased region" description="Polar residues" evidence="9">
    <location>
        <begin position="392"/>
        <end position="401"/>
    </location>
</feature>
<feature type="compositionally biased region" description="Low complexity" evidence="9">
    <location>
        <begin position="172"/>
        <end position="184"/>
    </location>
</feature>
<dbReference type="CDD" id="cd08066">
    <property type="entry name" value="MPN_AMSH_like"/>
    <property type="match status" value="1"/>
</dbReference>
<dbReference type="Gene3D" id="1.20.58.80">
    <property type="entry name" value="Phosphotransferase system, lactose/cellobiose-type IIA subunit"/>
    <property type="match status" value="1"/>
</dbReference>
<feature type="region of interest" description="Disordered" evidence="9">
    <location>
        <begin position="382"/>
        <end position="420"/>
    </location>
</feature>
<reference evidence="11 12" key="1">
    <citation type="submission" date="2024-02" db="EMBL/GenBank/DDBJ databases">
        <title>Discinaceae phylogenomics.</title>
        <authorList>
            <person name="Dirks A.C."/>
            <person name="James T.Y."/>
        </authorList>
    </citation>
    <scope>NUCLEOTIDE SEQUENCE [LARGE SCALE GENOMIC DNA]</scope>
    <source>
        <strain evidence="11 12">ACD0624</strain>
    </source>
</reference>
<keyword evidence="12" id="KW-1185">Reference proteome</keyword>
<feature type="region of interest" description="Disordered" evidence="9">
    <location>
        <begin position="121"/>
        <end position="198"/>
    </location>
</feature>
<dbReference type="InterPro" id="IPR015063">
    <property type="entry name" value="USP8_dimer"/>
</dbReference>
<evidence type="ECO:0000256" key="2">
    <source>
        <dbReference type="ARBA" id="ARBA00010981"/>
    </source>
</evidence>
<dbReference type="SMART" id="SM00232">
    <property type="entry name" value="JAB_MPN"/>
    <property type="match status" value="1"/>
</dbReference>
<dbReference type="InterPro" id="IPR044098">
    <property type="entry name" value="STAMBP/STALP-like_MPN"/>
</dbReference>
<keyword evidence="8" id="KW-0482">Metalloprotease</keyword>
<dbReference type="SUPFAM" id="SSF102712">
    <property type="entry name" value="JAB1/MPN domain"/>
    <property type="match status" value="1"/>
</dbReference>
<keyword evidence="5" id="KW-0833">Ubl conjugation pathway</keyword>
<evidence type="ECO:0000256" key="8">
    <source>
        <dbReference type="ARBA" id="ARBA00023049"/>
    </source>
</evidence>
<dbReference type="Proteomes" id="UP001447188">
    <property type="component" value="Unassembled WGS sequence"/>
</dbReference>
<keyword evidence="7" id="KW-0862">Zinc</keyword>
<feature type="region of interest" description="Disordered" evidence="9">
    <location>
        <begin position="256"/>
        <end position="277"/>
    </location>
</feature>
<evidence type="ECO:0000256" key="7">
    <source>
        <dbReference type="ARBA" id="ARBA00022833"/>
    </source>
</evidence>
<evidence type="ECO:0000313" key="11">
    <source>
        <dbReference type="EMBL" id="KAL0636290.1"/>
    </source>
</evidence>
<dbReference type="PANTHER" id="PTHR12947">
    <property type="entry name" value="AMSH-LIKE PROTEASE"/>
    <property type="match status" value="1"/>
</dbReference>
<feature type="compositionally biased region" description="Basic and acidic residues" evidence="9">
    <location>
        <begin position="259"/>
        <end position="269"/>
    </location>
</feature>
<name>A0ABR3GK35_9PEZI</name>
<evidence type="ECO:0000256" key="9">
    <source>
        <dbReference type="SAM" id="MobiDB-lite"/>
    </source>
</evidence>
<gene>
    <name evidence="11" type="ORF">Q9L58_004747</name>
</gene>
<dbReference type="PANTHER" id="PTHR12947:SF13">
    <property type="entry name" value="FI19924P1"/>
    <property type="match status" value="1"/>
</dbReference>
<dbReference type="EMBL" id="JBBBZM010000053">
    <property type="protein sequence ID" value="KAL0636290.1"/>
    <property type="molecule type" value="Genomic_DNA"/>
</dbReference>
<feature type="domain" description="MPN" evidence="10">
    <location>
        <begin position="457"/>
        <end position="585"/>
    </location>
</feature>
<accession>A0ABR3GK35</accession>
<keyword evidence="6" id="KW-0378">Hydrolase</keyword>
<dbReference type="PROSITE" id="PS50249">
    <property type="entry name" value="MPN"/>
    <property type="match status" value="1"/>
</dbReference>
<dbReference type="Gene3D" id="3.40.140.10">
    <property type="entry name" value="Cytidine Deaminase, domain 2"/>
    <property type="match status" value="1"/>
</dbReference>
<evidence type="ECO:0000256" key="4">
    <source>
        <dbReference type="ARBA" id="ARBA00022723"/>
    </source>
</evidence>
<evidence type="ECO:0000256" key="6">
    <source>
        <dbReference type="ARBA" id="ARBA00022801"/>
    </source>
</evidence>
<dbReference type="Pfam" id="PF01398">
    <property type="entry name" value="JAB"/>
    <property type="match status" value="1"/>
</dbReference>